<protein>
    <recommendedName>
        <fullName evidence="3">Peptidase S8/S53 domain-containing protein</fullName>
    </recommendedName>
</protein>
<evidence type="ECO:0008006" key="3">
    <source>
        <dbReference type="Google" id="ProtNLM"/>
    </source>
</evidence>
<organism evidence="1 2">
    <name type="scientific">Pedosphaera parvula (strain Ellin514)</name>
    <dbReference type="NCBI Taxonomy" id="320771"/>
    <lineage>
        <taxon>Bacteria</taxon>
        <taxon>Pseudomonadati</taxon>
        <taxon>Verrucomicrobiota</taxon>
        <taxon>Pedosphaerae</taxon>
        <taxon>Pedosphaerales</taxon>
        <taxon>Pedosphaeraceae</taxon>
        <taxon>Pedosphaera</taxon>
    </lineage>
</organism>
<name>B9XRE6_PEDPL</name>
<dbReference type="InterPro" id="IPR008979">
    <property type="entry name" value="Galactose-bd-like_sf"/>
</dbReference>
<dbReference type="SUPFAM" id="SSF52743">
    <property type="entry name" value="Subtilisin-like"/>
    <property type="match status" value="1"/>
</dbReference>
<dbReference type="SUPFAM" id="SSF49785">
    <property type="entry name" value="Galactose-binding domain-like"/>
    <property type="match status" value="1"/>
</dbReference>
<dbReference type="Proteomes" id="UP000003688">
    <property type="component" value="Unassembled WGS sequence"/>
</dbReference>
<reference evidence="1 2" key="1">
    <citation type="journal article" date="2011" name="J. Bacteriol.">
        <title>Genome sequence of 'Pedosphaera parvula' Ellin514, an aerobic Verrucomicrobial isolate from pasture soil.</title>
        <authorList>
            <person name="Kant R."/>
            <person name="van Passel M.W."/>
            <person name="Sangwan P."/>
            <person name="Palva A."/>
            <person name="Lucas S."/>
            <person name="Copeland A."/>
            <person name="Lapidus A."/>
            <person name="Glavina Del Rio T."/>
            <person name="Dalin E."/>
            <person name="Tice H."/>
            <person name="Bruce D."/>
            <person name="Goodwin L."/>
            <person name="Pitluck S."/>
            <person name="Chertkov O."/>
            <person name="Larimer F.W."/>
            <person name="Land M.L."/>
            <person name="Hauser L."/>
            <person name="Brettin T.S."/>
            <person name="Detter J.C."/>
            <person name="Han S."/>
            <person name="de Vos W.M."/>
            <person name="Janssen P.H."/>
            <person name="Smidt H."/>
        </authorList>
    </citation>
    <scope>NUCLEOTIDE SEQUENCE [LARGE SCALE GENOMIC DNA]</scope>
    <source>
        <strain evidence="1 2">Ellin514</strain>
    </source>
</reference>
<gene>
    <name evidence="1" type="ORF">Cflav_PD0671</name>
</gene>
<proteinExistence type="predicted"/>
<comment type="caution">
    <text evidence="1">The sequence shown here is derived from an EMBL/GenBank/DDBJ whole genome shotgun (WGS) entry which is preliminary data.</text>
</comment>
<dbReference type="InterPro" id="IPR036852">
    <property type="entry name" value="Peptidase_S8/S53_dom_sf"/>
</dbReference>
<dbReference type="GO" id="GO:0006508">
    <property type="term" value="P:proteolysis"/>
    <property type="evidence" value="ECO:0007669"/>
    <property type="project" value="InterPro"/>
</dbReference>
<dbReference type="AlphaFoldDB" id="B9XRE6"/>
<dbReference type="RefSeq" id="WP_007418384.1">
    <property type="nucleotide sequence ID" value="NZ_ABOX02000063.1"/>
</dbReference>
<evidence type="ECO:0000313" key="1">
    <source>
        <dbReference type="EMBL" id="EEF57580.1"/>
    </source>
</evidence>
<sequence length="524" mass="54938" precursor="true">MSKNIFKWRPVVLVLIFAFSGHTTYASSIMDTIGVTLLRQTTTNLNGAGIKVAQVEANAGGSPPGFEVNPGNVSQPASLFTYYSTVGTANTYPNSVGLNSGHADAVGGYIYGLGGPIATNVAHVDNYDAEYFYTSIIAVTFPPPINARIVNQSYSFGVQTSAEQQQTDANFDDYAAQYNTLFVSAVANGGAVTAPGTSYNGIGVGAYQGLSSVGPTTDNGRAKPDITAPEQVTSYSTAEVTGCALLLLQAALRGDGGSDTNSAADIRVLKALLMNGAIKPVDWTNSSSSPLDARYGAGVLNIFNSYHQLLGGKNGFNATSTVSAGNPHPPTGAAGTQAILSGWDFNTSSGSPVNDSVNHYYFNLTNSAGNAIFTATATLVWNKQANATSINNLDLFLYSVNSGGLIAASTSAVDNVEHLLLTKLPPGRYDLQVLKHAGITPSLNETYSLAFEFFTMPLKSGCSNNTAVLSWPIYPTGFVLESASSWGAPISWSTVNVAPTVVNNTNRVVVSSSSGNQFFRLRRP</sequence>
<accession>B9XRE6</accession>
<dbReference type="STRING" id="320771.Cflav_PD0671"/>
<dbReference type="GO" id="GO:0004252">
    <property type="term" value="F:serine-type endopeptidase activity"/>
    <property type="evidence" value="ECO:0007669"/>
    <property type="project" value="InterPro"/>
</dbReference>
<dbReference type="OrthoDB" id="192784at2"/>
<dbReference type="Gene3D" id="2.60.120.380">
    <property type="match status" value="1"/>
</dbReference>
<keyword evidence="2" id="KW-1185">Reference proteome</keyword>
<dbReference type="Gene3D" id="3.40.50.200">
    <property type="entry name" value="Peptidase S8/S53 domain"/>
    <property type="match status" value="1"/>
</dbReference>
<dbReference type="EMBL" id="ABOX02000063">
    <property type="protein sequence ID" value="EEF57580.1"/>
    <property type="molecule type" value="Genomic_DNA"/>
</dbReference>
<evidence type="ECO:0000313" key="2">
    <source>
        <dbReference type="Proteomes" id="UP000003688"/>
    </source>
</evidence>